<dbReference type="PROSITE" id="PS01127">
    <property type="entry name" value="EF_TS_2"/>
    <property type="match status" value="1"/>
</dbReference>
<dbReference type="Gene3D" id="1.10.287.610">
    <property type="entry name" value="Helix hairpin bin"/>
    <property type="match status" value="1"/>
</dbReference>
<evidence type="ECO:0000313" key="13">
    <source>
        <dbReference type="EMBL" id="OQZ90787.1"/>
    </source>
</evidence>
<evidence type="ECO:0000256" key="4">
    <source>
        <dbReference type="ARBA" id="ARBA00022917"/>
    </source>
</evidence>
<dbReference type="Gene3D" id="3.30.479.20">
    <property type="entry name" value="Elongation factor Ts, dimerisation domain"/>
    <property type="match status" value="2"/>
</dbReference>
<dbReference type="InterPro" id="IPR023591">
    <property type="entry name" value="Ribosomal_uS2_flav_dom_sf"/>
</dbReference>
<dbReference type="PANTHER" id="PTHR12534:SF0">
    <property type="entry name" value="SMALL RIBOSOMAL SUBUNIT PROTEIN US2M"/>
    <property type="match status" value="1"/>
</dbReference>
<feature type="region of interest" description="Involved in Mg(2+) ion dislocation from EF-Tu" evidence="8">
    <location>
        <begin position="331"/>
        <end position="334"/>
    </location>
</feature>
<evidence type="ECO:0000256" key="6">
    <source>
        <dbReference type="ARBA" id="ARBA00023274"/>
    </source>
</evidence>
<protein>
    <recommendedName>
        <fullName evidence="8 9">Multifunctional fusion protein</fullName>
    </recommendedName>
    <domain>
        <recommendedName>
            <fullName evidence="8">Elongation factor Ts</fullName>
            <shortName evidence="8">EF-Ts</shortName>
        </recommendedName>
    </domain>
    <domain>
        <recommendedName>
            <fullName evidence="9">Small ribosomal subunit protein uS2</fullName>
        </recommendedName>
    </domain>
</protein>
<gene>
    <name evidence="9" type="primary">rpsB</name>
    <name evidence="8" type="synonym">tsf</name>
    <name evidence="13" type="ORF">BST11_11510</name>
</gene>
<keyword evidence="3 8" id="KW-0251">Elongation factor</keyword>
<feature type="domain" description="Translation elongation factor EFTs/EF1B dimerisation" evidence="12">
    <location>
        <begin position="322"/>
        <end position="525"/>
    </location>
</feature>
<dbReference type="HAMAP" id="MF_00291_B">
    <property type="entry name" value="Ribosomal_uS2_B"/>
    <property type="match status" value="1"/>
</dbReference>
<comment type="function">
    <text evidence="7 8 10">Associates with the EF-Tu.GDP complex and induces the exchange of GDP to GTP. It remains bound to the aminoacyl-tRNA.EF-Tu.GTP complex up to the GTP hydrolysis stage on the ribosome.</text>
</comment>
<dbReference type="HAMAP" id="MF_00050">
    <property type="entry name" value="EF_Ts"/>
    <property type="match status" value="1"/>
</dbReference>
<dbReference type="SUPFAM" id="SSF52313">
    <property type="entry name" value="Ribosomal protein S2"/>
    <property type="match status" value="1"/>
</dbReference>
<dbReference type="Pfam" id="PF00318">
    <property type="entry name" value="Ribosomal_S2"/>
    <property type="match status" value="1"/>
</dbReference>
<dbReference type="SUPFAM" id="SSF46934">
    <property type="entry name" value="UBA-like"/>
    <property type="match status" value="1"/>
</dbReference>
<dbReference type="InterPro" id="IPR014039">
    <property type="entry name" value="Transl_elong_EFTs/EF1B_dimer"/>
</dbReference>
<dbReference type="InterPro" id="IPR001816">
    <property type="entry name" value="Transl_elong_EFTs/EF1B"/>
</dbReference>
<keyword evidence="4 8" id="KW-0648">Protein biosynthesis</keyword>
<dbReference type="InterPro" id="IPR018101">
    <property type="entry name" value="Transl_elong_Ts_CS"/>
</dbReference>
<keyword evidence="8" id="KW-0963">Cytoplasm</keyword>
<dbReference type="Proteomes" id="UP000192319">
    <property type="component" value="Unassembled WGS sequence"/>
</dbReference>
<dbReference type="InterPro" id="IPR009060">
    <property type="entry name" value="UBA-like_sf"/>
</dbReference>
<dbReference type="CDD" id="cd01425">
    <property type="entry name" value="RPS2"/>
    <property type="match status" value="1"/>
</dbReference>
<sequence length="526" mass="57089">MAVVTMKQLLDSGTHFGHQTRRWNPKMKRFIFTDRNGIYIIDLQQTLTFIDKAYEFVKETVAHGGTILFVGTKKQAQESVAAEATRVGMPYVNQRWLGGMLTNFSTVHKRLQRLKELEAMEQTGGFEGRTKKEILGLTREKNKLERSLGGIRDMNKVPSAVWVVDTNKEHIAVGEARKLGIPVIAILDTNCDPDEVDYPIPGNDDAIRSAALLTKVIASAVAEGLQARAGLGRGDGKPEAEAAEPLAEWEQELLASATATAADVKRLRELTGAGMLDCKNALAETDGDFDKAVEALRIKGAKDVGKRAERATAEGLVAAKDGALIELNSETDFVAKNDEFQRLADDVVAAAAKSKATDVDTLKAASTGDTTVEQAIADLSAKIGEKLELRRVAFFDGTVETYLHKRAADLPPAVGVLVEFQGDNQEAAHAVALQIAALKARYLSRDDVPEDVVASERRIAEETAKAEGKPEQALPKIVEGRLNGFFKDAVLLEQPSVSDNKKTVKALLDEAGVTVTRFVRFEVGQA</sequence>
<dbReference type="CDD" id="cd14275">
    <property type="entry name" value="UBA_EF-Ts"/>
    <property type="match status" value="1"/>
</dbReference>
<evidence type="ECO:0000313" key="14">
    <source>
        <dbReference type="Proteomes" id="UP000192319"/>
    </source>
</evidence>
<evidence type="ECO:0000256" key="3">
    <source>
        <dbReference type="ARBA" id="ARBA00022768"/>
    </source>
</evidence>
<keyword evidence="5 9" id="KW-0689">Ribosomal protein</keyword>
<dbReference type="PRINTS" id="PR00395">
    <property type="entry name" value="RIBOSOMALS2"/>
</dbReference>
<dbReference type="NCBIfam" id="TIGR01011">
    <property type="entry name" value="rpsB_bact"/>
    <property type="match status" value="1"/>
</dbReference>
<evidence type="ECO:0000259" key="12">
    <source>
        <dbReference type="Pfam" id="PF00889"/>
    </source>
</evidence>
<dbReference type="InterPro" id="IPR005706">
    <property type="entry name" value="Ribosomal_uS2_bac/mit/plastid"/>
</dbReference>
<proteinExistence type="inferred from homology"/>
<evidence type="ECO:0000256" key="2">
    <source>
        <dbReference type="ARBA" id="ARBA00006242"/>
    </source>
</evidence>
<dbReference type="InterPro" id="IPR036402">
    <property type="entry name" value="EF-Ts_dimer_sf"/>
</dbReference>
<organism evidence="13 14">
    <name type="scientific">Mycobacterium alsense</name>
    <dbReference type="NCBI Taxonomy" id="324058"/>
    <lineage>
        <taxon>Bacteria</taxon>
        <taxon>Bacillati</taxon>
        <taxon>Actinomycetota</taxon>
        <taxon>Actinomycetes</taxon>
        <taxon>Mycobacteriales</taxon>
        <taxon>Mycobacteriaceae</taxon>
        <taxon>Mycobacterium</taxon>
    </lineage>
</organism>
<evidence type="ECO:0000256" key="1">
    <source>
        <dbReference type="ARBA" id="ARBA00005532"/>
    </source>
</evidence>
<comment type="caution">
    <text evidence="13">The sequence shown here is derived from an EMBL/GenBank/DDBJ whole genome shotgun (WGS) entry which is preliminary data.</text>
</comment>
<comment type="similarity">
    <text evidence="2 9">Belongs to the universal ribosomal protein uS2 family.</text>
</comment>
<dbReference type="Gene3D" id="1.10.8.10">
    <property type="entry name" value="DNA helicase RuvA subunit, C-terminal domain"/>
    <property type="match status" value="1"/>
</dbReference>
<dbReference type="SUPFAM" id="SSF54713">
    <property type="entry name" value="Elongation factor Ts (EF-Ts), dimerisation domain"/>
    <property type="match status" value="1"/>
</dbReference>
<comment type="subcellular location">
    <subcellularLocation>
        <location evidence="8 11">Cytoplasm</location>
    </subcellularLocation>
</comment>
<dbReference type="NCBIfam" id="TIGR00116">
    <property type="entry name" value="tsf"/>
    <property type="match status" value="1"/>
</dbReference>
<dbReference type="EMBL" id="MVHD01000015">
    <property type="protein sequence ID" value="OQZ90787.1"/>
    <property type="molecule type" value="Genomic_DNA"/>
</dbReference>
<accession>A0ABX3RA63</accession>
<dbReference type="InterPro" id="IPR001865">
    <property type="entry name" value="Ribosomal_uS2"/>
</dbReference>
<dbReference type="PANTHER" id="PTHR12534">
    <property type="entry name" value="30S RIBOSOMAL PROTEIN S2 PROKARYOTIC AND ORGANELLAR"/>
    <property type="match status" value="1"/>
</dbReference>
<evidence type="ECO:0000256" key="7">
    <source>
        <dbReference type="ARBA" id="ARBA00025453"/>
    </source>
</evidence>
<name>A0ABX3RA63_9MYCO</name>
<evidence type="ECO:0000256" key="8">
    <source>
        <dbReference type="HAMAP-Rule" id="MF_00050"/>
    </source>
</evidence>
<dbReference type="Gene3D" id="1.10.286.20">
    <property type="match status" value="1"/>
</dbReference>
<keyword evidence="14" id="KW-1185">Reference proteome</keyword>
<reference evidence="13 14" key="1">
    <citation type="submission" date="2017-02" db="EMBL/GenBank/DDBJ databases">
        <title>The new phylogeny of genus Mycobacterium.</title>
        <authorList>
            <person name="Tortoli E."/>
            <person name="Trovato A."/>
            <person name="Cirillo D.M."/>
        </authorList>
    </citation>
    <scope>NUCLEOTIDE SEQUENCE [LARGE SCALE GENOMIC DNA]</scope>
    <source>
        <strain evidence="13 14">DSM 45230</strain>
    </source>
</reference>
<keyword evidence="6 9" id="KW-0687">Ribonucleoprotein</keyword>
<evidence type="ECO:0000256" key="11">
    <source>
        <dbReference type="RuleBase" id="RU000643"/>
    </source>
</evidence>
<dbReference type="Pfam" id="PF00889">
    <property type="entry name" value="EF_TS"/>
    <property type="match status" value="1"/>
</dbReference>
<evidence type="ECO:0000256" key="5">
    <source>
        <dbReference type="ARBA" id="ARBA00022980"/>
    </source>
</evidence>
<dbReference type="PROSITE" id="PS00962">
    <property type="entry name" value="RIBOSOMAL_S2_1"/>
    <property type="match status" value="1"/>
</dbReference>
<dbReference type="PROSITE" id="PS01126">
    <property type="entry name" value="EF_TS_1"/>
    <property type="match status" value="1"/>
</dbReference>
<evidence type="ECO:0000256" key="10">
    <source>
        <dbReference type="RuleBase" id="RU000642"/>
    </source>
</evidence>
<comment type="similarity">
    <text evidence="1 8 10">Belongs to the EF-Ts family.</text>
</comment>
<evidence type="ECO:0000256" key="9">
    <source>
        <dbReference type="HAMAP-Rule" id="MF_00291"/>
    </source>
</evidence>
<dbReference type="Gene3D" id="3.40.50.10490">
    <property type="entry name" value="Glucose-6-phosphate isomerase like protein, domain 1"/>
    <property type="match status" value="1"/>
</dbReference>
<dbReference type="InterPro" id="IPR018130">
    <property type="entry name" value="Ribosomal_uS2_CS"/>
</dbReference>